<dbReference type="InterPro" id="IPR008030">
    <property type="entry name" value="NmrA-like"/>
</dbReference>
<dbReference type="InterPro" id="IPR036291">
    <property type="entry name" value="NAD(P)-bd_dom_sf"/>
</dbReference>
<dbReference type="Proteomes" id="UP000248536">
    <property type="component" value="Chromosome"/>
</dbReference>
<dbReference type="Pfam" id="PF05368">
    <property type="entry name" value="NmrA"/>
    <property type="match status" value="1"/>
</dbReference>
<dbReference type="KEGG" id="spon:HME9304_01402"/>
<gene>
    <name evidence="2" type="primary">qorB</name>
    <name evidence="2" type="ORF">HME9304_01402</name>
</gene>
<dbReference type="Gene3D" id="3.40.50.720">
    <property type="entry name" value="NAD(P)-binding Rossmann-like Domain"/>
    <property type="match status" value="1"/>
</dbReference>
<dbReference type="GO" id="GO:0003955">
    <property type="term" value="F:NAD(P)H dehydrogenase (quinone) activity"/>
    <property type="evidence" value="ECO:0007669"/>
    <property type="project" value="UniProtKB-EC"/>
</dbReference>
<keyword evidence="3" id="KW-1185">Reference proteome</keyword>
<dbReference type="Gene3D" id="3.90.25.10">
    <property type="entry name" value="UDP-galactose 4-epimerase, domain 1"/>
    <property type="match status" value="1"/>
</dbReference>
<dbReference type="OrthoDB" id="9780595at2"/>
<keyword evidence="2" id="KW-0560">Oxidoreductase</keyword>
<protein>
    <submittedName>
        <fullName evidence="2">NAD(P)H dehydrogenase (Quinone)</fullName>
        <ecNumber evidence="2">1.6.5.2</ecNumber>
    </submittedName>
</protein>
<dbReference type="InterPro" id="IPR051604">
    <property type="entry name" value="Ergot_Alk_Oxidoreductase"/>
</dbReference>
<evidence type="ECO:0000313" key="2">
    <source>
        <dbReference type="EMBL" id="AWX44402.1"/>
    </source>
</evidence>
<evidence type="ECO:0000259" key="1">
    <source>
        <dbReference type="Pfam" id="PF05368"/>
    </source>
</evidence>
<dbReference type="PANTHER" id="PTHR43162">
    <property type="match status" value="1"/>
</dbReference>
<name>A0A2Z4LRK1_9FLAO</name>
<dbReference type="AlphaFoldDB" id="A0A2Z4LRK1"/>
<dbReference type="SUPFAM" id="SSF51735">
    <property type="entry name" value="NAD(P)-binding Rossmann-fold domains"/>
    <property type="match status" value="1"/>
</dbReference>
<sequence length="303" mass="34296">MDVYKKTIVVFGCTGTVGKPVLEGLLKADCYVRGVLRSPDRAYPVSPRDNCKLTYVSANLAVAEEIEAACAHADVVFLLTATHPDQVATEIRIIDASKKCGIQRIVKLSAPIVEPLAQVEVARWHRKIEEHLDESALEYCCLRPRAFMQNWERNTHTIRKFGTFYGVMEDARRNYIDARDVADVAVNVLLQEAPLPSSTIALDGPEALSHYEMAQRLSKVTGRTITYKNISRSDYFKMLTKRAKLPQWLATHIIELDELALNIPEPQTHSLAPLLDRKPRIMDAYLQENKALFARQALFKMWS</sequence>
<reference evidence="2 3" key="1">
    <citation type="submission" date="2018-06" db="EMBL/GenBank/DDBJ databases">
        <title>Spongiibacterium sp. HME9304 Genome sequencing and assembly.</title>
        <authorList>
            <person name="Kang H."/>
            <person name="Kim H."/>
            <person name="Joh K."/>
        </authorList>
    </citation>
    <scope>NUCLEOTIDE SEQUENCE [LARGE SCALE GENOMIC DNA]</scope>
    <source>
        <strain evidence="2 3">HME9304</strain>
    </source>
</reference>
<organism evidence="2 3">
    <name type="scientific">Flagellimonas maritima</name>
    <dbReference type="NCBI Taxonomy" id="1383885"/>
    <lineage>
        <taxon>Bacteria</taxon>
        <taxon>Pseudomonadati</taxon>
        <taxon>Bacteroidota</taxon>
        <taxon>Flavobacteriia</taxon>
        <taxon>Flavobacteriales</taxon>
        <taxon>Flavobacteriaceae</taxon>
        <taxon>Flagellimonas</taxon>
    </lineage>
</organism>
<dbReference type="RefSeq" id="WP_112377877.1">
    <property type="nucleotide sequence ID" value="NZ_CP030104.1"/>
</dbReference>
<accession>A0A2Z4LRK1</accession>
<evidence type="ECO:0000313" key="3">
    <source>
        <dbReference type="Proteomes" id="UP000248536"/>
    </source>
</evidence>
<dbReference type="EMBL" id="CP030104">
    <property type="protein sequence ID" value="AWX44402.1"/>
    <property type="molecule type" value="Genomic_DNA"/>
</dbReference>
<dbReference type="EC" id="1.6.5.2" evidence="2"/>
<proteinExistence type="predicted"/>
<feature type="domain" description="NmrA-like" evidence="1">
    <location>
        <begin position="5"/>
        <end position="256"/>
    </location>
</feature>
<dbReference type="PANTHER" id="PTHR43162:SF1">
    <property type="entry name" value="PRESTALK A DIFFERENTIATION PROTEIN A"/>
    <property type="match status" value="1"/>
</dbReference>